<organism evidence="3 4">
    <name type="scientific">Crassostrea virginica</name>
    <name type="common">Eastern oyster</name>
    <dbReference type="NCBI Taxonomy" id="6565"/>
    <lineage>
        <taxon>Eukaryota</taxon>
        <taxon>Metazoa</taxon>
        <taxon>Spiralia</taxon>
        <taxon>Lophotrochozoa</taxon>
        <taxon>Mollusca</taxon>
        <taxon>Bivalvia</taxon>
        <taxon>Autobranchia</taxon>
        <taxon>Pteriomorphia</taxon>
        <taxon>Ostreida</taxon>
        <taxon>Ostreoidea</taxon>
        <taxon>Ostreidae</taxon>
        <taxon>Crassostrea</taxon>
    </lineage>
</organism>
<dbReference type="Proteomes" id="UP000694844">
    <property type="component" value="Chromosome 7"/>
</dbReference>
<accession>A0A8B8AUZ0</accession>
<protein>
    <submittedName>
        <fullName evidence="4">Uncharacterized protein LOC111105129</fullName>
    </submittedName>
</protein>
<dbReference type="GO" id="GO:0140469">
    <property type="term" value="P:GCN2-mediated signaling"/>
    <property type="evidence" value="ECO:0007669"/>
    <property type="project" value="TreeGrafter"/>
</dbReference>
<dbReference type="SUPFAM" id="SSF54211">
    <property type="entry name" value="Ribosomal protein S5 domain 2-like"/>
    <property type="match status" value="1"/>
</dbReference>
<feature type="domain" description="Impact N-terminal" evidence="2">
    <location>
        <begin position="258"/>
        <end position="356"/>
    </location>
</feature>
<dbReference type="PANTHER" id="PTHR16301">
    <property type="entry name" value="IMPACT-RELATED"/>
    <property type="match status" value="1"/>
</dbReference>
<dbReference type="OrthoDB" id="6059368at2759"/>
<name>A0A8B8AUZ0_CRAVI</name>
<keyword evidence="3" id="KW-1185">Reference proteome</keyword>
<proteinExistence type="inferred from homology"/>
<dbReference type="AlphaFoldDB" id="A0A8B8AUZ0"/>
<reference evidence="4" key="1">
    <citation type="submission" date="2025-08" db="UniProtKB">
        <authorList>
            <consortium name="RefSeq"/>
        </authorList>
    </citation>
    <scope>IDENTIFICATION</scope>
    <source>
        <tissue evidence="4">Whole sample</tissue>
    </source>
</reference>
<dbReference type="Gene3D" id="3.30.230.30">
    <property type="entry name" value="Impact, N-terminal domain"/>
    <property type="match status" value="1"/>
</dbReference>
<dbReference type="GO" id="GO:0006446">
    <property type="term" value="P:regulation of translational initiation"/>
    <property type="evidence" value="ECO:0007669"/>
    <property type="project" value="TreeGrafter"/>
</dbReference>
<dbReference type="InterPro" id="IPR036956">
    <property type="entry name" value="Impact_N_sf"/>
</dbReference>
<evidence type="ECO:0000259" key="2">
    <source>
        <dbReference type="Pfam" id="PF01205"/>
    </source>
</evidence>
<dbReference type="Gene3D" id="3.30.70.1820">
    <property type="entry name" value="L1 transposable element, RRM domain"/>
    <property type="match status" value="1"/>
</dbReference>
<dbReference type="KEGG" id="cvn:111105129"/>
<evidence type="ECO:0000313" key="4">
    <source>
        <dbReference type="RefSeq" id="XP_022295010.1"/>
    </source>
</evidence>
<dbReference type="GeneID" id="111105129"/>
<comment type="similarity">
    <text evidence="1">Belongs to the IMPACT family.</text>
</comment>
<dbReference type="PANTHER" id="PTHR16301:SF25">
    <property type="entry name" value="PROTEIN IMPACT"/>
    <property type="match status" value="1"/>
</dbReference>
<dbReference type="RefSeq" id="XP_022295010.1">
    <property type="nucleotide sequence ID" value="XM_022439302.1"/>
</dbReference>
<gene>
    <name evidence="4" type="primary">LOC111105129</name>
</gene>
<dbReference type="InterPro" id="IPR020568">
    <property type="entry name" value="Ribosomal_Su5_D2-typ_SF"/>
</dbReference>
<dbReference type="InterPro" id="IPR023582">
    <property type="entry name" value="Impact"/>
</dbReference>
<evidence type="ECO:0000313" key="3">
    <source>
        <dbReference type="Proteomes" id="UP000694844"/>
    </source>
</evidence>
<dbReference type="GO" id="GO:0005737">
    <property type="term" value="C:cytoplasm"/>
    <property type="evidence" value="ECO:0007669"/>
    <property type="project" value="TreeGrafter"/>
</dbReference>
<evidence type="ECO:0000256" key="1">
    <source>
        <dbReference type="ARBA" id="ARBA00007665"/>
    </source>
</evidence>
<sequence>MIRLDTQGRQIDDLTKEVKGKHGMQEQVELVQEQANDTMYTVTELGSNQEKMLREISRLRDYVVKLEFRINVQEKQILDLKAHSLENNIIINGLDEKQPEKMNKENLAKILQNIFEKELELDKETVENLQINSLYRMGESDSRRKFPRPVCVQFANKMYKDIVMSQVSVLKEKKSKVRIASHQPEEVREKRKKLYEIQKNYSLKNIETKIKGDKLVFTKSGNIYRDKLGQRPTADEVISGDEIKTTVSSGKQIEDNGNRFTAHATTAESFKQVRGALIDIMRVSTVSSASHNVYAYRFISSDGTVHEGSDDDGEHGAGRALLNSLKDSELQNVVVVVSRWYGSKIGARRFSHIKDVGLRVV</sequence>
<dbReference type="InterPro" id="IPR001498">
    <property type="entry name" value="Impact_N"/>
</dbReference>
<dbReference type="Pfam" id="PF01205">
    <property type="entry name" value="Impact_N"/>
    <property type="match status" value="1"/>
</dbReference>